<dbReference type="GO" id="GO:0047499">
    <property type="term" value="F:calcium-independent phospholipase A2 activity"/>
    <property type="evidence" value="ECO:0007669"/>
    <property type="project" value="TreeGrafter"/>
</dbReference>
<dbReference type="GO" id="GO:0046486">
    <property type="term" value="P:glycerolipid metabolic process"/>
    <property type="evidence" value="ECO:0007669"/>
    <property type="project" value="UniProtKB-ARBA"/>
</dbReference>
<feature type="domain" description="PNPLA" evidence="6">
    <location>
        <begin position="154"/>
        <end position="359"/>
    </location>
</feature>
<dbReference type="OMA" id="HHIRINI"/>
<dbReference type="GO" id="GO:0019369">
    <property type="term" value="P:arachidonate metabolic process"/>
    <property type="evidence" value="ECO:0007669"/>
    <property type="project" value="TreeGrafter"/>
</dbReference>
<keyword evidence="2" id="KW-0442">Lipid degradation</keyword>
<proteinExistence type="predicted"/>
<organism evidence="7 8">
    <name type="scientific">Fusarium poae</name>
    <dbReference type="NCBI Taxonomy" id="36050"/>
    <lineage>
        <taxon>Eukaryota</taxon>
        <taxon>Fungi</taxon>
        <taxon>Dikarya</taxon>
        <taxon>Ascomycota</taxon>
        <taxon>Pezizomycotina</taxon>
        <taxon>Sordariomycetes</taxon>
        <taxon>Hypocreomycetidae</taxon>
        <taxon>Hypocreales</taxon>
        <taxon>Nectriaceae</taxon>
        <taxon>Fusarium</taxon>
    </lineage>
</organism>
<dbReference type="InterPro" id="IPR016035">
    <property type="entry name" value="Acyl_Trfase/lysoPLipase"/>
</dbReference>
<feature type="compositionally biased region" description="Basic residues" evidence="5">
    <location>
        <begin position="691"/>
        <end position="706"/>
    </location>
</feature>
<evidence type="ECO:0000256" key="1">
    <source>
        <dbReference type="ARBA" id="ARBA00022801"/>
    </source>
</evidence>
<keyword evidence="3" id="KW-0443">Lipid metabolism</keyword>
<sequence length="777" mass="87568">MEGSEFSPTRTGRIFARGCYESTFIAEEYFPEWISLVEMHIKDLNERLYKYDQEVNAIPRVLIVVMAEFYQSARVNRSVSNFKSNLTCLCCVRKVPENVLPCGLLFGYFRGAHSHNVGQGLFHMHCCPLHQRETLWPQPARVRFKPDDAGVRILCLDGGGIRAIDEIVILQEIQKRLGNHVRIQNFFDLIVGSGTGGIIALGLGVKRWNIADCKDHFRSLCKQAFSPRLVKQLSVVSMRSQYKTKPLEKALKSAFDQHSYLYGGPKPDHSTSIRVAVIATLATENRPAVLANYNTENDHESMPYKFVRPQDPSWELKTWEAARATAAAPPYFKPYLQSKTGMQYTDGSIHHVCPVFIADNERKRLWGETNQPHPDLVLSLGTGHTTSRLTHKAKRALGQRPSVPSQQTAIPQQRPYASLSSIWRTTNPVVDDQKCSEDIWNNYVEQAATPYQPYVSSHERRRMRINVTWADKRPNFDDIEEIDDIERNASNMMSDEDTIRMAAHKLVASCFYFERTGVDAQNRETGLYKCSGNIICRFDEGGRDIKGLGRILKDHIRGSTFVPSFILEEDYGTLVMKQHDIPIPVDTIDNMCYTGIFRMPTHLIVDGRHETSFTRLSLCLQPGGYNNSLTSNTSERSTSPSMSISGFPRELFVQDDPLSPRAAVEDEDDSEGPWELPGTDDTPPATDVPKPTRRGLFRKKSVRHSISKISFGARPSSSEEKAAGSGESREGRSMESSRLSFISKKRSNSAEDASLIEAADEKSEGFGSWGKSFCGYY</sequence>
<comment type="caution">
    <text evidence="7">The sequence shown here is derived from an EMBL/GenBank/DDBJ whole genome shotgun (WGS) entry which is preliminary data.</text>
</comment>
<keyword evidence="1" id="KW-0378">Hydrolase</keyword>
<feature type="region of interest" description="Disordered" evidence="5">
    <location>
        <begin position="661"/>
        <end position="777"/>
    </location>
</feature>
<dbReference type="GO" id="GO:0016020">
    <property type="term" value="C:membrane"/>
    <property type="evidence" value="ECO:0007669"/>
    <property type="project" value="TreeGrafter"/>
</dbReference>
<evidence type="ECO:0000313" key="7">
    <source>
        <dbReference type="EMBL" id="OBS23194.1"/>
    </source>
</evidence>
<reference evidence="7 8" key="1">
    <citation type="submission" date="2016-06" db="EMBL/GenBank/DDBJ databases">
        <title>Living apart together: crosstalk between the core and supernumerary genomes in a fungal plant pathogen.</title>
        <authorList>
            <person name="Vanheule A."/>
            <person name="Audenaert K."/>
            <person name="Warris S."/>
            <person name="Van De Geest H."/>
            <person name="Schijlen E."/>
            <person name="Hofte M."/>
            <person name="De Saeger S."/>
            <person name="Haesaert G."/>
            <person name="Waalwijk C."/>
            <person name="Van Der Lee T."/>
        </authorList>
    </citation>
    <scope>NUCLEOTIDE SEQUENCE [LARGE SCALE GENOMIC DNA]</scope>
    <source>
        <strain evidence="7 8">2516</strain>
    </source>
</reference>
<evidence type="ECO:0000256" key="4">
    <source>
        <dbReference type="PROSITE-ProRule" id="PRU01161"/>
    </source>
</evidence>
<evidence type="ECO:0000256" key="2">
    <source>
        <dbReference type="ARBA" id="ARBA00022963"/>
    </source>
</evidence>
<dbReference type="AlphaFoldDB" id="A0A1B8AS67"/>
<dbReference type="PANTHER" id="PTHR24185">
    <property type="entry name" value="CALCIUM-INDEPENDENT PHOSPHOLIPASE A2-GAMMA"/>
    <property type="match status" value="1"/>
</dbReference>
<dbReference type="Pfam" id="PF01734">
    <property type="entry name" value="Patatin"/>
    <property type="match status" value="1"/>
</dbReference>
<dbReference type="Gene3D" id="3.40.1090.10">
    <property type="entry name" value="Cytosolic phospholipase A2 catalytic domain"/>
    <property type="match status" value="1"/>
</dbReference>
<dbReference type="CDD" id="cd07199">
    <property type="entry name" value="Pat17_PNPLA8_PNPLA9_like"/>
    <property type="match status" value="1"/>
</dbReference>
<dbReference type="InterPro" id="IPR002641">
    <property type="entry name" value="PNPLA_dom"/>
</dbReference>
<dbReference type="SUPFAM" id="SSF52151">
    <property type="entry name" value="FabD/lysophospholipase-like"/>
    <property type="match status" value="1"/>
</dbReference>
<evidence type="ECO:0000256" key="5">
    <source>
        <dbReference type="SAM" id="MobiDB-lite"/>
    </source>
</evidence>
<feature type="compositionally biased region" description="Basic and acidic residues" evidence="5">
    <location>
        <begin position="717"/>
        <end position="735"/>
    </location>
</feature>
<dbReference type="Proteomes" id="UP000091967">
    <property type="component" value="Unassembled WGS sequence"/>
</dbReference>
<dbReference type="GO" id="GO:0016042">
    <property type="term" value="P:lipid catabolic process"/>
    <property type="evidence" value="ECO:0007669"/>
    <property type="project" value="UniProtKB-KW"/>
</dbReference>
<dbReference type="PROSITE" id="PS51635">
    <property type="entry name" value="PNPLA"/>
    <property type="match status" value="1"/>
</dbReference>
<evidence type="ECO:0000313" key="8">
    <source>
        <dbReference type="Proteomes" id="UP000091967"/>
    </source>
</evidence>
<evidence type="ECO:0000256" key="3">
    <source>
        <dbReference type="ARBA" id="ARBA00023098"/>
    </source>
</evidence>
<dbReference type="PANTHER" id="PTHR24185:SF1">
    <property type="entry name" value="CALCIUM-INDEPENDENT PHOSPHOLIPASE A2-GAMMA"/>
    <property type="match status" value="1"/>
</dbReference>
<comment type="caution">
    <text evidence="4">Lacks conserved residue(s) required for the propagation of feature annotation.</text>
</comment>
<accession>A0A1B8AS67</accession>
<name>A0A1B8AS67_FUSPO</name>
<dbReference type="STRING" id="36050.A0A1B8AS67"/>
<dbReference type="EMBL" id="LYXU01000002">
    <property type="protein sequence ID" value="OBS23194.1"/>
    <property type="molecule type" value="Genomic_DNA"/>
</dbReference>
<gene>
    <name evidence="7" type="ORF">FPOA_03748</name>
</gene>
<keyword evidence="8" id="KW-1185">Reference proteome</keyword>
<protein>
    <recommendedName>
        <fullName evidence="6">PNPLA domain-containing protein</fullName>
    </recommendedName>
</protein>
<evidence type="ECO:0000259" key="6">
    <source>
        <dbReference type="PROSITE" id="PS51635"/>
    </source>
</evidence>